<keyword evidence="2" id="KW-0663">Pyridoxal phosphate</keyword>
<evidence type="ECO:0000256" key="2">
    <source>
        <dbReference type="ARBA" id="ARBA00022898"/>
    </source>
</evidence>
<feature type="domain" description="Aminotransferase class I/classII large" evidence="4">
    <location>
        <begin position="136"/>
        <end position="512"/>
    </location>
</feature>
<dbReference type="SUPFAM" id="SSF53383">
    <property type="entry name" value="PLP-dependent transferases"/>
    <property type="match status" value="1"/>
</dbReference>
<dbReference type="InterPro" id="IPR004839">
    <property type="entry name" value="Aminotransferase_I/II_large"/>
</dbReference>
<evidence type="ECO:0000313" key="5">
    <source>
        <dbReference type="EMBL" id="KAF4866734.1"/>
    </source>
</evidence>
<sequence length="525" mass="58421">MRFTITAIASILAAASAVSGLSVEEAREIRPQVEEYLNTLKSRDVEKRNFCTDHWKTCENCFEKYPYCHMDNIPSSINWQTISSTPQLPLNHNTDNMDHGLSTRGSEAAEPDDGMLLWTIVQDLWDPATNPTGYVSLGIAENSLMHERLSEHIHKNLAVPTHSFTYGDGMTGSKRLKASLARFLTGHLKPVTAIQSEHVSVTNGCSSAIEHLVWALGNPGDGFLLGQPHYGAFVPDVEYRTGCELVPVPFQDVDPLGAGAAQKYEDALLASRAKGVKIAALILCHPHNPLGRCYPRDVILDLMRLCQKYDMHLISDEIYALSVWNNTIDTRPPPVAFESCLSIDTTGVMDAHRLHVLWGMSKDFGANGIRLGAIISQHNPSFHRSLTPVGIYSSPSSISDHITANILDDSEWVDGYIAENQKKLQEHYELVVAWAKQNGITYAQGANAAFFLWIDLGKTYLERHPERKVDDLSGEVMRALLSKKVFIASGKQFGSERPGWFRIVFSNKKDLLLEGLKRIVEAIER</sequence>
<dbReference type="GO" id="GO:0008483">
    <property type="term" value="F:transaminase activity"/>
    <property type="evidence" value="ECO:0007669"/>
    <property type="project" value="TreeGrafter"/>
</dbReference>
<dbReference type="CDD" id="cd00609">
    <property type="entry name" value="AAT_like"/>
    <property type="match status" value="1"/>
</dbReference>
<dbReference type="InterPro" id="IPR015422">
    <property type="entry name" value="PyrdxlP-dep_Trfase_small"/>
</dbReference>
<evidence type="ECO:0000256" key="3">
    <source>
        <dbReference type="SAM" id="SignalP"/>
    </source>
</evidence>
<organism evidence="5 6">
    <name type="scientific">Colletotrichum siamense</name>
    <name type="common">Anthracnose fungus</name>
    <dbReference type="NCBI Taxonomy" id="690259"/>
    <lineage>
        <taxon>Eukaryota</taxon>
        <taxon>Fungi</taxon>
        <taxon>Dikarya</taxon>
        <taxon>Ascomycota</taxon>
        <taxon>Pezizomycotina</taxon>
        <taxon>Sordariomycetes</taxon>
        <taxon>Hypocreomycetidae</taxon>
        <taxon>Glomerellales</taxon>
        <taxon>Glomerellaceae</taxon>
        <taxon>Colletotrichum</taxon>
        <taxon>Colletotrichum gloeosporioides species complex</taxon>
    </lineage>
</organism>
<dbReference type="PROSITE" id="PS00105">
    <property type="entry name" value="AA_TRANSFER_CLASS_1"/>
    <property type="match status" value="1"/>
</dbReference>
<proteinExistence type="inferred from homology"/>
<keyword evidence="3" id="KW-0732">Signal</keyword>
<dbReference type="AlphaFoldDB" id="A0A9P5F5K2"/>
<reference evidence="5" key="1">
    <citation type="submission" date="2019-06" db="EMBL/GenBank/DDBJ databases">
        <authorList>
            <person name="Gan P."/>
            <person name="Shirasu K."/>
        </authorList>
    </citation>
    <scope>NUCLEOTIDE SEQUENCE [LARGE SCALE GENOMIC DNA]</scope>
    <source>
        <strain evidence="5">CAD2</strain>
    </source>
</reference>
<dbReference type="InterPro" id="IPR015421">
    <property type="entry name" value="PyrdxlP-dep_Trfase_major"/>
</dbReference>
<evidence type="ECO:0000313" key="6">
    <source>
        <dbReference type="Proteomes" id="UP000711996"/>
    </source>
</evidence>
<comment type="caution">
    <text evidence="5">The sequence shown here is derived from an EMBL/GenBank/DDBJ whole genome shotgun (WGS) entry which is preliminary data.</text>
</comment>
<dbReference type="PRINTS" id="PR00753">
    <property type="entry name" value="ACCSYNTHASE"/>
</dbReference>
<dbReference type="Proteomes" id="UP000711996">
    <property type="component" value="Unassembled WGS sequence"/>
</dbReference>
<dbReference type="InterPro" id="IPR050478">
    <property type="entry name" value="Ethylene_sulfur-biosynth"/>
</dbReference>
<feature type="signal peptide" evidence="3">
    <location>
        <begin position="1"/>
        <end position="20"/>
    </location>
</feature>
<dbReference type="OrthoDB" id="7042322at2759"/>
<name>A0A9P5F5K2_COLSI</name>
<dbReference type="InterPro" id="IPR015424">
    <property type="entry name" value="PyrdxlP-dep_Trfase"/>
</dbReference>
<protein>
    <submittedName>
        <fullName evidence="5">Inactive 1-aminocyclopropane-1-carboxylate synthase-like protein 2</fullName>
    </submittedName>
</protein>
<dbReference type="PANTHER" id="PTHR43795:SF63">
    <property type="entry name" value="PUTATIVE (AFU_ORTHOLOGUE AFUA_4G00630)-RELATED"/>
    <property type="match status" value="1"/>
</dbReference>
<keyword evidence="6" id="KW-1185">Reference proteome</keyword>
<dbReference type="PANTHER" id="PTHR43795">
    <property type="entry name" value="BIFUNCTIONAL ASPARTATE AMINOTRANSFERASE AND GLUTAMATE/ASPARTATE-PREPHENATE AMINOTRANSFERASE-RELATED"/>
    <property type="match status" value="1"/>
</dbReference>
<feature type="chain" id="PRO_5040413840" evidence="3">
    <location>
        <begin position="21"/>
        <end position="525"/>
    </location>
</feature>
<dbReference type="GO" id="GO:0030170">
    <property type="term" value="F:pyridoxal phosphate binding"/>
    <property type="evidence" value="ECO:0007669"/>
    <property type="project" value="InterPro"/>
</dbReference>
<evidence type="ECO:0000256" key="1">
    <source>
        <dbReference type="ARBA" id="ARBA00007441"/>
    </source>
</evidence>
<dbReference type="EMBL" id="QPMT01000001">
    <property type="protein sequence ID" value="KAF4866734.1"/>
    <property type="molecule type" value="Genomic_DNA"/>
</dbReference>
<dbReference type="Pfam" id="PF00155">
    <property type="entry name" value="Aminotran_1_2"/>
    <property type="match status" value="1"/>
</dbReference>
<dbReference type="Gene3D" id="3.90.1150.10">
    <property type="entry name" value="Aspartate Aminotransferase, domain 1"/>
    <property type="match status" value="1"/>
</dbReference>
<evidence type="ECO:0000259" key="4">
    <source>
        <dbReference type="Pfam" id="PF00155"/>
    </source>
</evidence>
<comment type="similarity">
    <text evidence="1">Belongs to the class-I pyridoxal-phosphate-dependent aminotransferase family.</text>
</comment>
<accession>A0A9P5F5K2</accession>
<gene>
    <name evidence="5" type="primary">ACCSL</name>
    <name evidence="5" type="ORF">CGCSCA2_v000152</name>
</gene>
<dbReference type="Gene3D" id="3.40.640.10">
    <property type="entry name" value="Type I PLP-dependent aspartate aminotransferase-like (Major domain)"/>
    <property type="match status" value="1"/>
</dbReference>
<dbReference type="GO" id="GO:0006520">
    <property type="term" value="P:amino acid metabolic process"/>
    <property type="evidence" value="ECO:0007669"/>
    <property type="project" value="TreeGrafter"/>
</dbReference>
<dbReference type="InterPro" id="IPR004838">
    <property type="entry name" value="NHTrfase_class1_PyrdxlP-BS"/>
</dbReference>